<keyword evidence="7" id="KW-0460">Magnesium</keyword>
<keyword evidence="4 7" id="KW-0378">Hydrolase</keyword>
<dbReference type="RefSeq" id="WP_072571627.1">
    <property type="nucleotide sequence ID" value="NZ_CP018191.1"/>
</dbReference>
<comment type="cofactor">
    <cofactor evidence="7">
        <name>K(+)</name>
        <dbReference type="ChEBI" id="CHEBI:29103"/>
    </cofactor>
    <text evidence="7">Binds 1 potassium ion per subunit.</text>
</comment>
<dbReference type="EMBL" id="CP018191">
    <property type="protein sequence ID" value="APH53231.1"/>
    <property type="molecule type" value="Genomic_DNA"/>
</dbReference>
<dbReference type="InterPro" id="IPR027417">
    <property type="entry name" value="P-loop_NTPase"/>
</dbReference>
<dbReference type="InterPro" id="IPR027368">
    <property type="entry name" value="MnmE_dom2"/>
</dbReference>
<evidence type="ECO:0000256" key="5">
    <source>
        <dbReference type="ARBA" id="ARBA00022958"/>
    </source>
</evidence>
<dbReference type="Gene3D" id="3.30.1360.120">
    <property type="entry name" value="Probable tRNA modification gtpase trme, domain 1"/>
    <property type="match status" value="1"/>
</dbReference>
<comment type="caution">
    <text evidence="7">Lacks conserved residue(s) required for the propagation of feature annotation.</text>
</comment>
<dbReference type="SUPFAM" id="SSF52540">
    <property type="entry name" value="P-loop containing nucleoside triphosphate hydrolases"/>
    <property type="match status" value="1"/>
</dbReference>
<keyword evidence="6 7" id="KW-0342">GTP-binding</keyword>
<dbReference type="InterPro" id="IPR031168">
    <property type="entry name" value="G_TrmE"/>
</dbReference>
<dbReference type="EC" id="3.6.-.-" evidence="7"/>
<keyword evidence="2 7" id="KW-0819">tRNA processing</keyword>
<dbReference type="PANTHER" id="PTHR42714:SF2">
    <property type="entry name" value="TRNA MODIFICATION GTPASE GTPBP3, MITOCHONDRIAL"/>
    <property type="match status" value="1"/>
</dbReference>
<accession>A0AAC9K7J5</accession>
<proteinExistence type="inferred from homology"/>
<dbReference type="PANTHER" id="PTHR42714">
    <property type="entry name" value="TRNA MODIFICATION GTPASE GTPBP3"/>
    <property type="match status" value="1"/>
</dbReference>
<name>A0AAC9K7J5_9PROT</name>
<evidence type="ECO:0000313" key="10">
    <source>
        <dbReference type="EMBL" id="APH53231.1"/>
    </source>
</evidence>
<dbReference type="Gene3D" id="1.20.120.430">
    <property type="entry name" value="tRNA modification GTPase MnmE domain 2"/>
    <property type="match status" value="1"/>
</dbReference>
<evidence type="ECO:0000256" key="8">
    <source>
        <dbReference type="RuleBase" id="RU003313"/>
    </source>
</evidence>
<feature type="binding site" evidence="7">
    <location>
        <position position="79"/>
    </location>
    <ligand>
        <name>(6S)-5-formyl-5,6,7,8-tetrahydrofolate</name>
        <dbReference type="ChEBI" id="CHEBI:57457"/>
    </ligand>
</feature>
<dbReference type="Pfam" id="PF01926">
    <property type="entry name" value="MMR_HSR1"/>
    <property type="match status" value="1"/>
</dbReference>
<feature type="binding site" evidence="7">
    <location>
        <begin position="268"/>
        <end position="271"/>
    </location>
    <ligand>
        <name>GTP</name>
        <dbReference type="ChEBI" id="CHEBI:37565"/>
    </ligand>
</feature>
<feature type="binding site" evidence="7">
    <location>
        <position position="118"/>
    </location>
    <ligand>
        <name>(6S)-5-formyl-5,6,7,8-tetrahydrofolate</name>
        <dbReference type="ChEBI" id="CHEBI:57457"/>
    </ligand>
</feature>
<dbReference type="GO" id="GO:0046872">
    <property type="term" value="F:metal ion binding"/>
    <property type="evidence" value="ECO:0007669"/>
    <property type="project" value="UniProtKB-KW"/>
</dbReference>
<feature type="domain" description="TrmE-type G" evidence="9">
    <location>
        <begin position="214"/>
        <end position="366"/>
    </location>
</feature>
<dbReference type="NCBIfam" id="TIGR00231">
    <property type="entry name" value="small_GTP"/>
    <property type="match status" value="1"/>
</dbReference>
<gene>
    <name evidence="7" type="primary">mnmE</name>
    <name evidence="7" type="synonym">trmE</name>
    <name evidence="10" type="ORF">GbCGDNIH9_0012</name>
</gene>
<keyword evidence="7" id="KW-0479">Metal-binding</keyword>
<keyword evidence="5 7" id="KW-0630">Potassium</keyword>
<dbReference type="InterPro" id="IPR004520">
    <property type="entry name" value="GTPase_MnmE"/>
</dbReference>
<dbReference type="InterPro" id="IPR027266">
    <property type="entry name" value="TrmE/GcvT-like"/>
</dbReference>
<dbReference type="CDD" id="cd14858">
    <property type="entry name" value="TrmE_N"/>
    <property type="match status" value="1"/>
</dbReference>
<dbReference type="GO" id="GO:0005737">
    <property type="term" value="C:cytoplasm"/>
    <property type="evidence" value="ECO:0007669"/>
    <property type="project" value="UniProtKB-SubCell"/>
</dbReference>
<comment type="subcellular location">
    <subcellularLocation>
        <location evidence="7">Cytoplasm</location>
    </subcellularLocation>
</comment>
<evidence type="ECO:0000259" key="9">
    <source>
        <dbReference type="PROSITE" id="PS51709"/>
    </source>
</evidence>
<dbReference type="GO" id="GO:0030488">
    <property type="term" value="P:tRNA methylation"/>
    <property type="evidence" value="ECO:0007669"/>
    <property type="project" value="TreeGrafter"/>
</dbReference>
<dbReference type="InterPro" id="IPR006073">
    <property type="entry name" value="GTP-bd"/>
</dbReference>
<evidence type="ECO:0000256" key="6">
    <source>
        <dbReference type="ARBA" id="ARBA00023134"/>
    </source>
</evidence>
<evidence type="ECO:0000256" key="7">
    <source>
        <dbReference type="HAMAP-Rule" id="MF_00379"/>
    </source>
</evidence>
<feature type="binding site" evidence="7">
    <location>
        <position position="440"/>
    </location>
    <ligand>
        <name>(6S)-5-formyl-5,6,7,8-tetrahydrofolate</name>
        <dbReference type="ChEBI" id="CHEBI:57457"/>
    </ligand>
</feature>
<dbReference type="NCBIfam" id="TIGR00450">
    <property type="entry name" value="mnmE_trmE_thdF"/>
    <property type="match status" value="1"/>
</dbReference>
<dbReference type="CDD" id="cd04164">
    <property type="entry name" value="trmE"/>
    <property type="match status" value="1"/>
</dbReference>
<dbReference type="Gene3D" id="3.40.50.300">
    <property type="entry name" value="P-loop containing nucleotide triphosphate hydrolases"/>
    <property type="match status" value="1"/>
</dbReference>
<feature type="binding site" evidence="7">
    <location>
        <begin position="224"/>
        <end position="229"/>
    </location>
    <ligand>
        <name>GTP</name>
        <dbReference type="ChEBI" id="CHEBI:37565"/>
    </ligand>
</feature>
<dbReference type="NCBIfam" id="NF003661">
    <property type="entry name" value="PRK05291.1-3"/>
    <property type="match status" value="1"/>
</dbReference>
<feature type="binding site" evidence="7">
    <location>
        <position position="249"/>
    </location>
    <ligand>
        <name>Mg(2+)</name>
        <dbReference type="ChEBI" id="CHEBI:18420"/>
    </ligand>
</feature>
<organism evidence="10 11">
    <name type="scientific">Granulibacter bethesdensis</name>
    <dbReference type="NCBI Taxonomy" id="364410"/>
    <lineage>
        <taxon>Bacteria</taxon>
        <taxon>Pseudomonadati</taxon>
        <taxon>Pseudomonadota</taxon>
        <taxon>Alphaproteobacteria</taxon>
        <taxon>Acetobacterales</taxon>
        <taxon>Acetobacteraceae</taxon>
        <taxon>Granulibacter</taxon>
    </lineage>
</organism>
<evidence type="ECO:0000313" key="11">
    <source>
        <dbReference type="Proteomes" id="UP000182373"/>
    </source>
</evidence>
<feature type="binding site" evidence="7">
    <location>
        <position position="228"/>
    </location>
    <ligand>
        <name>Mg(2+)</name>
        <dbReference type="ChEBI" id="CHEBI:18420"/>
    </ligand>
</feature>
<evidence type="ECO:0000256" key="2">
    <source>
        <dbReference type="ARBA" id="ARBA00022694"/>
    </source>
</evidence>
<dbReference type="InterPro" id="IPR018948">
    <property type="entry name" value="GTP-bd_TrmE_N"/>
</dbReference>
<sequence length="440" mass="47182">MSQETIFALASGAGRAAIAVIRISGPATQNTVTHLCGTLPPQRRSSLRKLRNRSGEILDQGIVIWSAGPGSFTGEDCAELHLHGGNAVIEGMADALVDLGLRPAEAGEFTRRAFLNGKLDLTEAEAVADLIDAETSAQRHQALQQLDGGLSRQLEAWTATLTKLLAWQETLIDFPDEDLPAEVDATLRSDLCLLRQEMAQALSESAKAEKLREGLIFTILGKPNAGKSSLLNSLARRDAAIVSSQPGTTRDTIEVRLILAGVPVTLIDTAGLRDNADSIEAEGIRRALARAESADLVLRTVDISTATESDLSADQWPGSSEARSLMIGTKSDLPHRLPLSPDIVLVSTLTGDGMQRLKTMLEAEARALTSHATGAPLTRARHRAALQDAIQHLDDAECARLEELRAEEIRLARQAVGRITGQIGVEQILDHVFSSFCIGK</sequence>
<comment type="subunit">
    <text evidence="7">Homodimer. Heterotetramer of two MnmE and two MnmG subunits.</text>
</comment>
<dbReference type="InterPro" id="IPR025867">
    <property type="entry name" value="MnmE_helical"/>
</dbReference>
<reference evidence="11" key="1">
    <citation type="submission" date="2016-11" db="EMBL/GenBank/DDBJ databases">
        <title>Comparative genomic and phenotypic analysis of Granulibacter bethesdensis clinical isolates from patients with chronic granulomatous disease.</title>
        <authorList>
            <person name="Zarember K.A."/>
            <person name="Porcella S.F."/>
            <person name="Chu J."/>
            <person name="Ding L."/>
            <person name="Dahlstrom E."/>
            <person name="Barbian K."/>
            <person name="Martens C."/>
            <person name="Sykora L."/>
            <person name="Kramer S."/>
            <person name="Pettinato A.M."/>
            <person name="Hong H."/>
            <person name="Wald G."/>
            <person name="Berg L.J."/>
            <person name="Rogge L.S."/>
            <person name="Greenberg D.E."/>
            <person name="Falcone E.L."/>
            <person name="Neves J.F."/>
            <person name="Simoes M.J."/>
            <person name="Casal M."/>
            <person name="Rodriguez-Lopez F.C."/>
            <person name="Zelazny A."/>
            <person name="Gallin J.I."/>
            <person name="Holland S.M."/>
        </authorList>
    </citation>
    <scope>NUCLEOTIDE SEQUENCE [LARGE SCALE GENOMIC DNA]</scope>
    <source>
        <strain evidence="11">NIH9.1</strain>
    </source>
</reference>
<dbReference type="GO" id="GO:0003924">
    <property type="term" value="F:GTPase activity"/>
    <property type="evidence" value="ECO:0007669"/>
    <property type="project" value="UniProtKB-UniRule"/>
</dbReference>
<comment type="function">
    <text evidence="7">Exhibits a very high intrinsic GTPase hydrolysis rate. Involved in the addition of a carboxymethylaminomethyl (cmnm) group at the wobble position (U34) of certain tRNAs, forming tRNA-cmnm(5)s(2)U34.</text>
</comment>
<dbReference type="FunFam" id="3.30.1360.120:FF:000007">
    <property type="entry name" value="tRNA modification GTPase GTPBP3, mitochondrial"/>
    <property type="match status" value="1"/>
</dbReference>
<dbReference type="Proteomes" id="UP000182373">
    <property type="component" value="Chromosome"/>
</dbReference>
<keyword evidence="3 7" id="KW-0547">Nucleotide-binding</keyword>
<feature type="binding site" evidence="7">
    <location>
        <position position="22"/>
    </location>
    <ligand>
        <name>(6S)-5-formyl-5,6,7,8-tetrahydrofolate</name>
        <dbReference type="ChEBI" id="CHEBI:57457"/>
    </ligand>
</feature>
<dbReference type="AlphaFoldDB" id="A0AAC9K7J5"/>
<dbReference type="GO" id="GO:0005525">
    <property type="term" value="F:GTP binding"/>
    <property type="evidence" value="ECO:0007669"/>
    <property type="project" value="UniProtKB-UniRule"/>
</dbReference>
<keyword evidence="7" id="KW-0963">Cytoplasm</keyword>
<dbReference type="GO" id="GO:0002098">
    <property type="term" value="P:tRNA wobble uridine modification"/>
    <property type="evidence" value="ECO:0007669"/>
    <property type="project" value="TreeGrafter"/>
</dbReference>
<evidence type="ECO:0000256" key="4">
    <source>
        <dbReference type="ARBA" id="ARBA00022801"/>
    </source>
</evidence>
<protein>
    <recommendedName>
        <fullName evidence="7">tRNA modification GTPase MnmE</fullName>
        <ecNumber evidence="7">3.6.-.-</ecNumber>
    </recommendedName>
</protein>
<dbReference type="PROSITE" id="PS51709">
    <property type="entry name" value="G_TRME"/>
    <property type="match status" value="1"/>
</dbReference>
<dbReference type="Pfam" id="PF10396">
    <property type="entry name" value="TrmE_N"/>
    <property type="match status" value="1"/>
</dbReference>
<dbReference type="HAMAP" id="MF_00379">
    <property type="entry name" value="GTPase_MnmE"/>
    <property type="match status" value="1"/>
</dbReference>
<dbReference type="InterPro" id="IPR005225">
    <property type="entry name" value="Small_GTP-bd"/>
</dbReference>
<dbReference type="Pfam" id="PF12631">
    <property type="entry name" value="MnmE_helical"/>
    <property type="match status" value="1"/>
</dbReference>
<evidence type="ECO:0000256" key="1">
    <source>
        <dbReference type="ARBA" id="ARBA00011043"/>
    </source>
</evidence>
<comment type="similarity">
    <text evidence="1 7 8">Belongs to the TRAFAC class TrmE-Era-EngA-EngB-Septin-like GTPase superfamily. TrmE GTPase family.</text>
</comment>
<feature type="binding site" evidence="7">
    <location>
        <begin position="243"/>
        <end position="249"/>
    </location>
    <ligand>
        <name>GTP</name>
        <dbReference type="ChEBI" id="CHEBI:37565"/>
    </ligand>
</feature>
<evidence type="ECO:0000256" key="3">
    <source>
        <dbReference type="ARBA" id="ARBA00022741"/>
    </source>
</evidence>